<dbReference type="Proteomes" id="UP000305067">
    <property type="component" value="Unassembled WGS sequence"/>
</dbReference>
<protein>
    <submittedName>
        <fullName evidence="3">Uncharacterized protein</fullName>
    </submittedName>
</protein>
<keyword evidence="2" id="KW-1133">Transmembrane helix</keyword>
<dbReference type="AlphaFoldDB" id="A0A5C3QHV0"/>
<gene>
    <name evidence="3" type="ORF">BDV98DRAFT_567294</name>
</gene>
<feature type="compositionally biased region" description="Basic and acidic residues" evidence="1">
    <location>
        <begin position="114"/>
        <end position="143"/>
    </location>
</feature>
<evidence type="ECO:0000313" key="3">
    <source>
        <dbReference type="EMBL" id="TFL01645.1"/>
    </source>
</evidence>
<name>A0A5C3QHV0_9AGAR</name>
<evidence type="ECO:0000256" key="2">
    <source>
        <dbReference type="SAM" id="Phobius"/>
    </source>
</evidence>
<reference evidence="3 4" key="1">
    <citation type="journal article" date="2019" name="Nat. Ecol. Evol.">
        <title>Megaphylogeny resolves global patterns of mushroom evolution.</title>
        <authorList>
            <person name="Varga T."/>
            <person name="Krizsan K."/>
            <person name="Foldi C."/>
            <person name="Dima B."/>
            <person name="Sanchez-Garcia M."/>
            <person name="Sanchez-Ramirez S."/>
            <person name="Szollosi G.J."/>
            <person name="Szarkandi J.G."/>
            <person name="Papp V."/>
            <person name="Albert L."/>
            <person name="Andreopoulos W."/>
            <person name="Angelini C."/>
            <person name="Antonin V."/>
            <person name="Barry K.W."/>
            <person name="Bougher N.L."/>
            <person name="Buchanan P."/>
            <person name="Buyck B."/>
            <person name="Bense V."/>
            <person name="Catcheside P."/>
            <person name="Chovatia M."/>
            <person name="Cooper J."/>
            <person name="Damon W."/>
            <person name="Desjardin D."/>
            <person name="Finy P."/>
            <person name="Geml J."/>
            <person name="Haridas S."/>
            <person name="Hughes K."/>
            <person name="Justo A."/>
            <person name="Karasinski D."/>
            <person name="Kautmanova I."/>
            <person name="Kiss B."/>
            <person name="Kocsube S."/>
            <person name="Kotiranta H."/>
            <person name="LaButti K.M."/>
            <person name="Lechner B.E."/>
            <person name="Liimatainen K."/>
            <person name="Lipzen A."/>
            <person name="Lukacs Z."/>
            <person name="Mihaltcheva S."/>
            <person name="Morgado L.N."/>
            <person name="Niskanen T."/>
            <person name="Noordeloos M.E."/>
            <person name="Ohm R.A."/>
            <person name="Ortiz-Santana B."/>
            <person name="Ovrebo C."/>
            <person name="Racz N."/>
            <person name="Riley R."/>
            <person name="Savchenko A."/>
            <person name="Shiryaev A."/>
            <person name="Soop K."/>
            <person name="Spirin V."/>
            <person name="Szebenyi C."/>
            <person name="Tomsovsky M."/>
            <person name="Tulloss R.E."/>
            <person name="Uehling J."/>
            <person name="Grigoriev I.V."/>
            <person name="Vagvolgyi C."/>
            <person name="Papp T."/>
            <person name="Martin F.M."/>
            <person name="Miettinen O."/>
            <person name="Hibbett D.S."/>
            <person name="Nagy L.G."/>
        </authorList>
    </citation>
    <scope>NUCLEOTIDE SEQUENCE [LARGE SCALE GENOMIC DNA]</scope>
    <source>
        <strain evidence="3 4">CBS 309.79</strain>
    </source>
</reference>
<dbReference type="EMBL" id="ML178824">
    <property type="protein sequence ID" value="TFL01645.1"/>
    <property type="molecule type" value="Genomic_DNA"/>
</dbReference>
<feature type="transmembrane region" description="Helical" evidence="2">
    <location>
        <begin position="23"/>
        <end position="43"/>
    </location>
</feature>
<evidence type="ECO:0000313" key="4">
    <source>
        <dbReference type="Proteomes" id="UP000305067"/>
    </source>
</evidence>
<feature type="region of interest" description="Disordered" evidence="1">
    <location>
        <begin position="76"/>
        <end position="172"/>
    </location>
</feature>
<sequence length="172" mass="19041">MVATAHVPPPINPNPLPAGPPKFGRTALAGMGIAGLCLAGFYMNLNRMQQKRELTGQTPSWENRLKDVNYRSHPEVVEDLQSPAKAATAQHKSTPIRAEPSYTLTASSVPSRYEPAKKPIHEHDHHHRTLEDHYKLEGGDKAIRRQVPSPQRSHNDGSGIMYTKRPPSSPSF</sequence>
<accession>A0A5C3QHV0</accession>
<keyword evidence="4" id="KW-1185">Reference proteome</keyword>
<evidence type="ECO:0000256" key="1">
    <source>
        <dbReference type="SAM" id="MobiDB-lite"/>
    </source>
</evidence>
<organism evidence="3 4">
    <name type="scientific">Pterulicium gracile</name>
    <dbReference type="NCBI Taxonomy" id="1884261"/>
    <lineage>
        <taxon>Eukaryota</taxon>
        <taxon>Fungi</taxon>
        <taxon>Dikarya</taxon>
        <taxon>Basidiomycota</taxon>
        <taxon>Agaricomycotina</taxon>
        <taxon>Agaricomycetes</taxon>
        <taxon>Agaricomycetidae</taxon>
        <taxon>Agaricales</taxon>
        <taxon>Pleurotineae</taxon>
        <taxon>Pterulaceae</taxon>
        <taxon>Pterulicium</taxon>
    </lineage>
</organism>
<proteinExistence type="predicted"/>
<keyword evidence="2" id="KW-0812">Transmembrane</keyword>
<dbReference type="OrthoDB" id="2850836at2759"/>
<keyword evidence="2" id="KW-0472">Membrane</keyword>